<dbReference type="RefSeq" id="WP_070980625.1">
    <property type="nucleotide sequence ID" value="NZ_CP017707.1"/>
</dbReference>
<evidence type="ECO:0000256" key="1">
    <source>
        <dbReference type="SAM" id="SignalP"/>
    </source>
</evidence>
<dbReference type="GeneID" id="68842770"/>
<organism evidence="2 3">
    <name type="scientific">Chromobacterium vaccinii</name>
    <dbReference type="NCBI Taxonomy" id="1108595"/>
    <lineage>
        <taxon>Bacteria</taxon>
        <taxon>Pseudomonadati</taxon>
        <taxon>Pseudomonadota</taxon>
        <taxon>Betaproteobacteria</taxon>
        <taxon>Neisseriales</taxon>
        <taxon>Chromobacteriaceae</taxon>
        <taxon>Chromobacterium</taxon>
    </lineage>
</organism>
<accession>A0A1D9LJE8</accession>
<dbReference type="AlphaFoldDB" id="A0A1D9LJE8"/>
<dbReference type="KEGG" id="cvc:BKX93_16305"/>
<evidence type="ECO:0000313" key="3">
    <source>
        <dbReference type="Proteomes" id="UP000178776"/>
    </source>
</evidence>
<feature type="chain" id="PRO_5009443196" evidence="1">
    <location>
        <begin position="18"/>
        <end position="219"/>
    </location>
</feature>
<evidence type="ECO:0000313" key="2">
    <source>
        <dbReference type="EMBL" id="AOZ51408.1"/>
    </source>
</evidence>
<name>A0A1D9LJE8_9NEIS</name>
<sequence length="219" mass="24313">MMRWPLLLLLLPLAAGAADLKQRQCFPAQELRVCLWQDARLAARQDGGFGGGSEGDGWKPALAQSELRIYDSQGGQLSRLRVGRVSKLERTRLSDGGKPVFLLQEDHSAGFGSYSGVEARPFTVGARGIRFAQPEGRDPAQPFAMANALKSGWKEAPNGFLLASCAPDFPAKGEWDGETFRVSYRRLKLQDGQWRLTERSERGFWENEGAFPAERLFPK</sequence>
<gene>
    <name evidence="2" type="ORF">BKX93_16305</name>
</gene>
<protein>
    <submittedName>
        <fullName evidence="2">Uncharacterized protein</fullName>
    </submittedName>
</protein>
<feature type="signal peptide" evidence="1">
    <location>
        <begin position="1"/>
        <end position="17"/>
    </location>
</feature>
<proteinExistence type="predicted"/>
<dbReference type="EMBL" id="CP017707">
    <property type="protein sequence ID" value="AOZ51408.1"/>
    <property type="molecule type" value="Genomic_DNA"/>
</dbReference>
<reference evidence="2 3" key="1">
    <citation type="submission" date="2016-10" db="EMBL/GenBank/DDBJ databases">
        <title>Chromobacterium muskegensis sp. nov., an insecticidal bacterium isolated from Sphagnum bogs.</title>
        <authorList>
            <person name="Sparks M.E."/>
            <person name="Blackburn M.B."/>
            <person name="Gundersen-Rindal D.E."/>
            <person name="Mitchell A."/>
            <person name="Farrar R."/>
            <person name="Kuhar D."/>
        </authorList>
    </citation>
    <scope>NUCLEOTIDE SEQUENCE [LARGE SCALE GENOMIC DNA]</scope>
    <source>
        <strain evidence="2 3">21-1</strain>
    </source>
</reference>
<keyword evidence="1" id="KW-0732">Signal</keyword>
<dbReference type="Proteomes" id="UP000178776">
    <property type="component" value="Chromosome"/>
</dbReference>
<dbReference type="STRING" id="1108595.BKX93_16305"/>